<accession>E5Y2R5</accession>
<comment type="caution">
    <text evidence="1">The sequence shown here is derived from an EMBL/GenBank/DDBJ whole genome shotgun (WGS) entry which is preliminary data.</text>
</comment>
<reference evidence="1 2" key="1">
    <citation type="submission" date="2010-10" db="EMBL/GenBank/DDBJ databases">
        <authorList>
            <consortium name="The Broad Institute Genome Sequencing Platform"/>
            <person name="Ward D."/>
            <person name="Earl A."/>
            <person name="Feldgarden M."/>
            <person name="Young S.K."/>
            <person name="Gargeya S."/>
            <person name="Zeng Q."/>
            <person name="Alvarado L."/>
            <person name="Berlin A."/>
            <person name="Bochicchio J."/>
            <person name="Chapman S.B."/>
            <person name="Chen Z."/>
            <person name="Freedman E."/>
            <person name="Gellesch M."/>
            <person name="Goldberg J."/>
            <person name="Griggs A."/>
            <person name="Gujja S."/>
            <person name="Heilman E."/>
            <person name="Heiman D."/>
            <person name="Howarth C."/>
            <person name="Mehta T."/>
            <person name="Neiman D."/>
            <person name="Pearson M."/>
            <person name="Roberts A."/>
            <person name="Saif S."/>
            <person name="Shea T."/>
            <person name="Shenoy N."/>
            <person name="Sisk P."/>
            <person name="Stolte C."/>
            <person name="Sykes S."/>
            <person name="White J."/>
            <person name="Yandava C."/>
            <person name="Allen-Vercoe E."/>
            <person name="Sibley C."/>
            <person name="Ambrose C.E."/>
            <person name="Strauss J."/>
            <person name="Daigneault M."/>
            <person name="Haas B."/>
            <person name="Nusbaum C."/>
            <person name="Birren B."/>
        </authorList>
    </citation>
    <scope>NUCLEOTIDE SEQUENCE [LARGE SCALE GENOMIC DNA]</scope>
    <source>
        <strain evidence="1 2">3_1_6</strain>
    </source>
</reference>
<dbReference type="AlphaFoldDB" id="E5Y2R5"/>
<organism evidence="1 2">
    <name type="scientific">Bilophila wadsworthia (strain 3_1_6)</name>
    <dbReference type="NCBI Taxonomy" id="563192"/>
    <lineage>
        <taxon>Bacteria</taxon>
        <taxon>Pseudomonadati</taxon>
        <taxon>Thermodesulfobacteriota</taxon>
        <taxon>Desulfovibrionia</taxon>
        <taxon>Desulfovibrionales</taxon>
        <taxon>Desulfovibrionaceae</taxon>
        <taxon>Bilophila</taxon>
    </lineage>
</organism>
<dbReference type="GeneID" id="78086721"/>
<gene>
    <name evidence="1" type="ORF">HMPREF0179_00508</name>
</gene>
<evidence type="ECO:0000313" key="2">
    <source>
        <dbReference type="Proteomes" id="UP000006034"/>
    </source>
</evidence>
<reference evidence="1 2" key="2">
    <citation type="submission" date="2013-04" db="EMBL/GenBank/DDBJ databases">
        <title>The Genome Sequence of Bilophila wadsworthia 3_1_6.</title>
        <authorList>
            <consortium name="The Broad Institute Genomics Platform"/>
            <person name="Earl A."/>
            <person name="Ward D."/>
            <person name="Feldgarden M."/>
            <person name="Gevers D."/>
            <person name="Sibley C."/>
            <person name="Strauss J."/>
            <person name="Allen-Vercoe E."/>
            <person name="Walker B."/>
            <person name="Young S."/>
            <person name="Zeng Q."/>
            <person name="Gargeya S."/>
            <person name="Fitzgerald M."/>
            <person name="Haas B."/>
            <person name="Abouelleil A."/>
            <person name="Allen A.W."/>
            <person name="Alvarado L."/>
            <person name="Arachchi H.M."/>
            <person name="Berlin A.M."/>
            <person name="Chapman S.B."/>
            <person name="Gainer-Dewar J."/>
            <person name="Goldberg J."/>
            <person name="Griggs A."/>
            <person name="Gujja S."/>
            <person name="Hansen M."/>
            <person name="Howarth C."/>
            <person name="Imamovic A."/>
            <person name="Ireland A."/>
            <person name="Larimer J."/>
            <person name="McCowan C."/>
            <person name="Murphy C."/>
            <person name="Pearson M."/>
            <person name="Poon T.W."/>
            <person name="Priest M."/>
            <person name="Roberts A."/>
            <person name="Saif S."/>
            <person name="Shea T."/>
            <person name="Sisk P."/>
            <person name="Sykes S."/>
            <person name="Wortman J."/>
            <person name="Nusbaum C."/>
            <person name="Birren B."/>
        </authorList>
    </citation>
    <scope>NUCLEOTIDE SEQUENCE [LARGE SCALE GENOMIC DNA]</scope>
    <source>
        <strain evidence="1 2">3_1_6</strain>
    </source>
</reference>
<proteinExistence type="predicted"/>
<name>E5Y2R5_BILW3</name>
<protein>
    <submittedName>
        <fullName evidence="1">Uncharacterized protein</fullName>
    </submittedName>
</protein>
<evidence type="ECO:0000313" key="1">
    <source>
        <dbReference type="EMBL" id="EFV45734.1"/>
    </source>
</evidence>
<dbReference type="HOGENOM" id="CLU_2477125_0_0_7"/>
<dbReference type="Proteomes" id="UP000006034">
    <property type="component" value="Unassembled WGS sequence"/>
</dbReference>
<dbReference type="RefSeq" id="WP_005024701.1">
    <property type="nucleotide sequence ID" value="NZ_KE150239.1"/>
</dbReference>
<keyword evidence="2" id="KW-1185">Reference proteome</keyword>
<dbReference type="EMBL" id="ADCP02000002">
    <property type="protein sequence ID" value="EFV45734.1"/>
    <property type="molecule type" value="Genomic_DNA"/>
</dbReference>
<sequence length="87" mass="9645">MSLYFSICAPSGKFLCADALLDSSIHALKEASEKAAGTFTLSFSQDQCIWSVMMEAKDGKTTVINPHLYEKAKKFSMMIEGWNKEAD</sequence>